<dbReference type="AlphaFoldDB" id="A0A0K1QF77"/>
<evidence type="ECO:0000259" key="1">
    <source>
        <dbReference type="Pfam" id="PF00149"/>
    </source>
</evidence>
<dbReference type="InterPro" id="IPR004843">
    <property type="entry name" value="Calcineurin-like_PHP"/>
</dbReference>
<reference evidence="2 3" key="1">
    <citation type="submission" date="2015-08" db="EMBL/GenBank/DDBJ databases">
        <authorList>
            <person name="Babu N.S."/>
            <person name="Beckwith C.J."/>
            <person name="Beseler K.G."/>
            <person name="Brison A."/>
            <person name="Carone J.V."/>
            <person name="Caskin T.P."/>
            <person name="Diamond M."/>
            <person name="Durham M.E."/>
            <person name="Foxe J.M."/>
            <person name="Go M."/>
            <person name="Henderson B.A."/>
            <person name="Jones I.B."/>
            <person name="McGettigan J.A."/>
            <person name="Micheletti S.J."/>
            <person name="Nasrallah M.E."/>
            <person name="Ortiz D."/>
            <person name="Piller C.R."/>
            <person name="Privatt S.R."/>
            <person name="Schneider S.L."/>
            <person name="Sharp S."/>
            <person name="Smith T.C."/>
            <person name="Stanton J.D."/>
            <person name="Ullery H.E."/>
            <person name="Wilson R.J."/>
            <person name="Serrano M.G."/>
            <person name="Buck G."/>
            <person name="Lee V."/>
            <person name="Wang Y."/>
            <person name="Carvalho R."/>
            <person name="Voegtly L."/>
            <person name="Shi R."/>
            <person name="Duckworth R."/>
            <person name="Johnson A."/>
            <person name="Loviza R."/>
            <person name="Walstead R."/>
            <person name="Shah Z."/>
            <person name="Kiflezghi M."/>
            <person name="Wade K."/>
            <person name="Ball S.L."/>
            <person name="Bradley K.W."/>
            <person name="Asai D.J."/>
            <person name="Bowman C.A."/>
            <person name="Russell D.A."/>
            <person name="Pope W.H."/>
            <person name="Jacobs-Sera D."/>
            <person name="Hendrix R.W."/>
            <person name="Hatfull G.F."/>
        </authorList>
    </citation>
    <scope>NUCLEOTIDE SEQUENCE [LARGE SCALE GENOMIC DNA]</scope>
    <source>
        <strain evidence="2 3">DSM 27648</strain>
    </source>
</reference>
<evidence type="ECO:0000313" key="2">
    <source>
        <dbReference type="EMBL" id="AKV04090.1"/>
    </source>
</evidence>
<organism evidence="2 3">
    <name type="scientific">Labilithrix luteola</name>
    <dbReference type="NCBI Taxonomy" id="1391654"/>
    <lineage>
        <taxon>Bacteria</taxon>
        <taxon>Pseudomonadati</taxon>
        <taxon>Myxococcota</taxon>
        <taxon>Polyangia</taxon>
        <taxon>Polyangiales</taxon>
        <taxon>Labilitrichaceae</taxon>
        <taxon>Labilithrix</taxon>
    </lineage>
</organism>
<dbReference type="InterPro" id="IPR050126">
    <property type="entry name" value="Ap4A_hydrolase"/>
</dbReference>
<dbReference type="GO" id="GO:0005737">
    <property type="term" value="C:cytoplasm"/>
    <property type="evidence" value="ECO:0007669"/>
    <property type="project" value="TreeGrafter"/>
</dbReference>
<dbReference type="PANTHER" id="PTHR42850">
    <property type="entry name" value="METALLOPHOSPHOESTERASE"/>
    <property type="match status" value="1"/>
</dbReference>
<dbReference type="GO" id="GO:0016791">
    <property type="term" value="F:phosphatase activity"/>
    <property type="evidence" value="ECO:0007669"/>
    <property type="project" value="TreeGrafter"/>
</dbReference>
<evidence type="ECO:0000313" key="3">
    <source>
        <dbReference type="Proteomes" id="UP000064967"/>
    </source>
</evidence>
<dbReference type="RefSeq" id="WP_169928588.1">
    <property type="nucleotide sequence ID" value="NZ_CP012333.1"/>
</dbReference>
<protein>
    <submittedName>
        <fullName evidence="2">Serine/threonine protein phosphatase</fullName>
    </submittedName>
</protein>
<feature type="domain" description="Calcineurin-like phosphoesterase" evidence="1">
    <location>
        <begin position="6"/>
        <end position="197"/>
    </location>
</feature>
<dbReference type="Pfam" id="PF00149">
    <property type="entry name" value="Metallophos"/>
    <property type="match status" value="1"/>
</dbReference>
<dbReference type="KEGG" id="llu:AKJ09_10753"/>
<sequence>MANRTFAIGDIHGDLRALERTLALLPPLDAQDTMILMGDYVDRGPQSAQVIEFVRNELPKRVPGKLVCLRGNHEDGWLRVASGGWPEFVIPIPNGCLATLRSFRGQPHKEGSLPTREELVTMQHGEFLPDDVVDWMNTLPHFYEDEHAIYVHAGLVEKDGKWLHPSETENPTQLLWVRTMRFFQGYRGKRVVCGHTATENLPPELSSFTPEDPLDMWVGENVVVIDTGCGKGGFLTALELPAMKVYESRNAG</sequence>
<keyword evidence="3" id="KW-1185">Reference proteome</keyword>
<proteinExistence type="predicted"/>
<dbReference type="Proteomes" id="UP000064967">
    <property type="component" value="Chromosome"/>
</dbReference>
<dbReference type="InterPro" id="IPR029052">
    <property type="entry name" value="Metallo-depent_PP-like"/>
</dbReference>
<accession>A0A0K1QF77</accession>
<dbReference type="EMBL" id="CP012333">
    <property type="protein sequence ID" value="AKV04090.1"/>
    <property type="molecule type" value="Genomic_DNA"/>
</dbReference>
<dbReference type="SUPFAM" id="SSF56300">
    <property type="entry name" value="Metallo-dependent phosphatases"/>
    <property type="match status" value="1"/>
</dbReference>
<dbReference type="PANTHER" id="PTHR42850:SF4">
    <property type="entry name" value="ZINC-DEPENDENT ENDOPOLYPHOSPHATASE"/>
    <property type="match status" value="1"/>
</dbReference>
<dbReference type="CDD" id="cd00144">
    <property type="entry name" value="MPP_PPP_family"/>
    <property type="match status" value="1"/>
</dbReference>
<name>A0A0K1QF77_9BACT</name>
<gene>
    <name evidence="2" type="ORF">AKJ09_10753</name>
</gene>
<dbReference type="Gene3D" id="3.60.21.10">
    <property type="match status" value="1"/>
</dbReference>
<dbReference type="STRING" id="1391654.AKJ09_10753"/>